<dbReference type="RefSeq" id="WP_162274506.1">
    <property type="nucleotide sequence ID" value="NZ_CP019605.1"/>
</dbReference>
<proteinExistence type="predicted"/>
<organism evidence="1 2">
    <name type="scientific">Tessaracoccus flavus</name>
    <dbReference type="NCBI Taxonomy" id="1610493"/>
    <lineage>
        <taxon>Bacteria</taxon>
        <taxon>Bacillati</taxon>
        <taxon>Actinomycetota</taxon>
        <taxon>Actinomycetes</taxon>
        <taxon>Propionibacteriales</taxon>
        <taxon>Propionibacteriaceae</taxon>
        <taxon>Tessaracoccus</taxon>
    </lineage>
</organism>
<dbReference type="STRING" id="1610493.RPIT_05760"/>
<sequence>MKMRPGERGLSNSVQVAVLLPFSFAVLLAVLQWAMVSWAEATALSAAQHGAAVAAALDGSSAAGEAAATGAARTAALQSVSVTVERGGATTTATVSGRALVVVWPRDVTRTVVVPTERLS</sequence>
<name>A0A1Q2CE50_9ACTN</name>
<gene>
    <name evidence="1" type="ORF">RPIT_05760</name>
</gene>
<dbReference type="AlphaFoldDB" id="A0A1Q2CE50"/>
<dbReference type="KEGG" id="tfl:RPIT_05760"/>
<keyword evidence="2" id="KW-1185">Reference proteome</keyword>
<accession>A0A1Q2CE50</accession>
<dbReference type="EMBL" id="CP019605">
    <property type="protein sequence ID" value="AQP44378.1"/>
    <property type="molecule type" value="Genomic_DNA"/>
</dbReference>
<dbReference type="Proteomes" id="UP000188324">
    <property type="component" value="Chromosome"/>
</dbReference>
<evidence type="ECO:0000313" key="1">
    <source>
        <dbReference type="EMBL" id="AQP44378.1"/>
    </source>
</evidence>
<reference evidence="1 2" key="1">
    <citation type="journal article" date="2016" name="Int. J. Syst. Evol. Microbiol.">
        <title>Tessaracoccus flavus sp. nov., isolated from the drainage system of a lindane-producing factory.</title>
        <authorList>
            <person name="Kumari R."/>
            <person name="Singh P."/>
            <person name="Schumann P."/>
            <person name="Lal R."/>
        </authorList>
    </citation>
    <scope>NUCLEOTIDE SEQUENCE [LARGE SCALE GENOMIC DNA]</scope>
    <source>
        <strain evidence="1 2">RP1T</strain>
    </source>
</reference>
<protein>
    <submittedName>
        <fullName evidence="1">Uncharacterized protein</fullName>
    </submittedName>
</protein>
<evidence type="ECO:0000313" key="2">
    <source>
        <dbReference type="Proteomes" id="UP000188324"/>
    </source>
</evidence>